<feature type="domain" description="HAMP" evidence="13">
    <location>
        <begin position="88"/>
        <end position="141"/>
    </location>
</feature>
<evidence type="ECO:0000256" key="3">
    <source>
        <dbReference type="ARBA" id="ARBA00012438"/>
    </source>
</evidence>
<sequence length="368" mass="38715">MMTVGLRTRLLSAQALVMAAGAGTTGLVAAIVGPPLFREHLHRAGVSGDSAEQMHAEEAYVYATAISIAVASCVAILAALIVTWYIGRRLQRSLTEVAKAATAIADGHYDSRVPPAHLGDEFDSLASSFNQMAGRLESVDAGRRRLFSDLAHEIRTPISVLEAYFEAIEDGVRTLDPETVSMLRQQTHRLVRFAGDAAALAKAEESPATITPVPVATHTVVAAAVAAAQDRFDDKGVALHRQTAEDLPALWADPHRLAQILGNLLDNALRHTPAGGQVTISAAAGPESGTVTLRVTDTGEGIPAEHLPHVFDRFYRADTARDRDHGGSGIGLAIVKALVEGHRGRIEVTSPAAGSGAGTTFTITLPTG</sequence>
<keyword evidence="9" id="KW-0902">Two-component regulatory system</keyword>
<evidence type="ECO:0000256" key="9">
    <source>
        <dbReference type="ARBA" id="ARBA00023012"/>
    </source>
</evidence>
<reference evidence="14 15" key="1">
    <citation type="submission" date="2021-03" db="EMBL/GenBank/DDBJ databases">
        <title>Sequencing the genomes of 1000 actinobacteria strains.</title>
        <authorList>
            <person name="Klenk H.-P."/>
        </authorList>
    </citation>
    <scope>NUCLEOTIDE SEQUENCE [LARGE SCALE GENOMIC DNA]</scope>
    <source>
        <strain evidence="14 15">DSM 46713</strain>
    </source>
</reference>
<evidence type="ECO:0000256" key="11">
    <source>
        <dbReference type="SAM" id="Phobius"/>
    </source>
</evidence>
<dbReference type="Pfam" id="PF02518">
    <property type="entry name" value="HATPase_c"/>
    <property type="match status" value="1"/>
</dbReference>
<keyword evidence="15" id="KW-1185">Reference proteome</keyword>
<name>A0ABS4ZMU4_9MYCO</name>
<dbReference type="PANTHER" id="PTHR45436">
    <property type="entry name" value="SENSOR HISTIDINE KINASE YKOH"/>
    <property type="match status" value="1"/>
</dbReference>
<organism evidence="14 15">
    <name type="scientific">Mycolicibacterium lutetiense</name>
    <dbReference type="NCBI Taxonomy" id="1641992"/>
    <lineage>
        <taxon>Bacteria</taxon>
        <taxon>Bacillati</taxon>
        <taxon>Actinomycetota</taxon>
        <taxon>Actinomycetes</taxon>
        <taxon>Mycobacteriales</taxon>
        <taxon>Mycobacteriaceae</taxon>
        <taxon>Mycolicibacterium</taxon>
    </lineage>
</organism>
<dbReference type="Pfam" id="PF00672">
    <property type="entry name" value="HAMP"/>
    <property type="match status" value="1"/>
</dbReference>
<protein>
    <recommendedName>
        <fullName evidence="3">histidine kinase</fullName>
        <ecNumber evidence="3">2.7.13.3</ecNumber>
    </recommendedName>
</protein>
<dbReference type="GO" id="GO:0016301">
    <property type="term" value="F:kinase activity"/>
    <property type="evidence" value="ECO:0007669"/>
    <property type="project" value="UniProtKB-KW"/>
</dbReference>
<gene>
    <name evidence="14" type="ORF">JOF57_000698</name>
</gene>
<evidence type="ECO:0000256" key="1">
    <source>
        <dbReference type="ARBA" id="ARBA00000085"/>
    </source>
</evidence>
<accession>A0ABS4ZMU4</accession>
<dbReference type="SUPFAM" id="SSF158472">
    <property type="entry name" value="HAMP domain-like"/>
    <property type="match status" value="1"/>
</dbReference>
<evidence type="ECO:0000256" key="8">
    <source>
        <dbReference type="ARBA" id="ARBA00022989"/>
    </source>
</evidence>
<evidence type="ECO:0000256" key="6">
    <source>
        <dbReference type="ARBA" id="ARBA00022692"/>
    </source>
</evidence>
<proteinExistence type="predicted"/>
<dbReference type="Gene3D" id="6.10.340.10">
    <property type="match status" value="1"/>
</dbReference>
<evidence type="ECO:0000256" key="5">
    <source>
        <dbReference type="ARBA" id="ARBA00022679"/>
    </source>
</evidence>
<feature type="transmembrane region" description="Helical" evidence="11">
    <location>
        <begin position="59"/>
        <end position="86"/>
    </location>
</feature>
<comment type="subcellular location">
    <subcellularLocation>
        <location evidence="2">Cell membrane</location>
    </subcellularLocation>
</comment>
<dbReference type="EMBL" id="JAGIOP010000001">
    <property type="protein sequence ID" value="MBP2450813.1"/>
    <property type="molecule type" value="Genomic_DNA"/>
</dbReference>
<dbReference type="CDD" id="cd00082">
    <property type="entry name" value="HisKA"/>
    <property type="match status" value="1"/>
</dbReference>
<dbReference type="CDD" id="cd06225">
    <property type="entry name" value="HAMP"/>
    <property type="match status" value="1"/>
</dbReference>
<evidence type="ECO:0000313" key="15">
    <source>
        <dbReference type="Proteomes" id="UP000694460"/>
    </source>
</evidence>
<dbReference type="SUPFAM" id="SSF47384">
    <property type="entry name" value="Homodimeric domain of signal transducing histidine kinase"/>
    <property type="match status" value="1"/>
</dbReference>
<dbReference type="SMART" id="SM00304">
    <property type="entry name" value="HAMP"/>
    <property type="match status" value="1"/>
</dbReference>
<dbReference type="SUPFAM" id="SSF55874">
    <property type="entry name" value="ATPase domain of HSP90 chaperone/DNA topoisomerase II/histidine kinase"/>
    <property type="match status" value="1"/>
</dbReference>
<comment type="catalytic activity">
    <reaction evidence="1">
        <text>ATP + protein L-histidine = ADP + protein N-phospho-L-histidine.</text>
        <dbReference type="EC" id="2.7.13.3"/>
    </reaction>
</comment>
<feature type="domain" description="Histidine kinase" evidence="12">
    <location>
        <begin position="149"/>
        <end position="368"/>
    </location>
</feature>
<comment type="caution">
    <text evidence="14">The sequence shown here is derived from an EMBL/GenBank/DDBJ whole genome shotgun (WGS) entry which is preliminary data.</text>
</comment>
<dbReference type="InterPro" id="IPR003594">
    <property type="entry name" value="HATPase_dom"/>
</dbReference>
<evidence type="ECO:0000256" key="7">
    <source>
        <dbReference type="ARBA" id="ARBA00022777"/>
    </source>
</evidence>
<dbReference type="PROSITE" id="PS50109">
    <property type="entry name" value="HIS_KIN"/>
    <property type="match status" value="1"/>
</dbReference>
<dbReference type="Pfam" id="PF00512">
    <property type="entry name" value="HisKA"/>
    <property type="match status" value="1"/>
</dbReference>
<dbReference type="CDD" id="cd00075">
    <property type="entry name" value="HATPase"/>
    <property type="match status" value="1"/>
</dbReference>
<dbReference type="InterPro" id="IPR004358">
    <property type="entry name" value="Sig_transdc_His_kin-like_C"/>
</dbReference>
<dbReference type="EC" id="2.7.13.3" evidence="3"/>
<dbReference type="InterPro" id="IPR036097">
    <property type="entry name" value="HisK_dim/P_sf"/>
</dbReference>
<dbReference type="PRINTS" id="PR00344">
    <property type="entry name" value="BCTRLSENSOR"/>
</dbReference>
<evidence type="ECO:0000259" key="12">
    <source>
        <dbReference type="PROSITE" id="PS50109"/>
    </source>
</evidence>
<keyword evidence="5" id="KW-0808">Transferase</keyword>
<dbReference type="Gene3D" id="1.10.287.130">
    <property type="match status" value="1"/>
</dbReference>
<evidence type="ECO:0000313" key="14">
    <source>
        <dbReference type="EMBL" id="MBP2450813.1"/>
    </source>
</evidence>
<dbReference type="PANTHER" id="PTHR45436:SF5">
    <property type="entry name" value="SENSOR HISTIDINE KINASE TRCS"/>
    <property type="match status" value="1"/>
</dbReference>
<evidence type="ECO:0000259" key="13">
    <source>
        <dbReference type="PROSITE" id="PS50885"/>
    </source>
</evidence>
<dbReference type="PROSITE" id="PS50885">
    <property type="entry name" value="HAMP"/>
    <property type="match status" value="1"/>
</dbReference>
<dbReference type="SMART" id="SM00388">
    <property type="entry name" value="HisKA"/>
    <property type="match status" value="1"/>
</dbReference>
<dbReference type="Proteomes" id="UP000694460">
    <property type="component" value="Unassembled WGS sequence"/>
</dbReference>
<dbReference type="Gene3D" id="3.30.565.10">
    <property type="entry name" value="Histidine kinase-like ATPase, C-terminal domain"/>
    <property type="match status" value="1"/>
</dbReference>
<keyword evidence="6 11" id="KW-0812">Transmembrane</keyword>
<dbReference type="InterPro" id="IPR036890">
    <property type="entry name" value="HATPase_C_sf"/>
</dbReference>
<keyword evidence="7 14" id="KW-0418">Kinase</keyword>
<evidence type="ECO:0000256" key="10">
    <source>
        <dbReference type="ARBA" id="ARBA00023136"/>
    </source>
</evidence>
<dbReference type="InterPro" id="IPR005467">
    <property type="entry name" value="His_kinase_dom"/>
</dbReference>
<keyword evidence="4" id="KW-0597">Phosphoprotein</keyword>
<dbReference type="SMART" id="SM00387">
    <property type="entry name" value="HATPase_c"/>
    <property type="match status" value="1"/>
</dbReference>
<dbReference type="InterPro" id="IPR003660">
    <property type="entry name" value="HAMP_dom"/>
</dbReference>
<keyword evidence="8 11" id="KW-1133">Transmembrane helix</keyword>
<evidence type="ECO:0000256" key="4">
    <source>
        <dbReference type="ARBA" id="ARBA00022553"/>
    </source>
</evidence>
<evidence type="ECO:0000256" key="2">
    <source>
        <dbReference type="ARBA" id="ARBA00004236"/>
    </source>
</evidence>
<keyword evidence="10 11" id="KW-0472">Membrane</keyword>
<dbReference type="InterPro" id="IPR003661">
    <property type="entry name" value="HisK_dim/P_dom"/>
</dbReference>
<dbReference type="InterPro" id="IPR050428">
    <property type="entry name" value="TCS_sensor_his_kinase"/>
</dbReference>